<dbReference type="Proteomes" id="UP001345963">
    <property type="component" value="Unassembled WGS sequence"/>
</dbReference>
<evidence type="ECO:0000256" key="2">
    <source>
        <dbReference type="ARBA" id="ARBA00022475"/>
    </source>
</evidence>
<dbReference type="PROSITE" id="PS50262">
    <property type="entry name" value="G_PROTEIN_RECEP_F1_2"/>
    <property type="match status" value="1"/>
</dbReference>
<evidence type="ECO:0000313" key="13">
    <source>
        <dbReference type="Proteomes" id="UP001345963"/>
    </source>
</evidence>
<feature type="transmembrane region" description="Helical" evidence="10">
    <location>
        <begin position="72"/>
        <end position="94"/>
    </location>
</feature>
<evidence type="ECO:0000256" key="9">
    <source>
        <dbReference type="RuleBase" id="RU000688"/>
    </source>
</evidence>
<evidence type="ECO:0000259" key="11">
    <source>
        <dbReference type="PROSITE" id="PS50262"/>
    </source>
</evidence>
<keyword evidence="13" id="KW-1185">Reference proteome</keyword>
<sequence>MHQSEHTMTTLLLAADSIPPNASFSTSSPSTSVSMASFLSSISPSSSSITTSVAQNQTNCMLDNASLRLPLAVSYSLFFVLGLVGNLFALWVFLFVHSRRNSVRVFLINCAVADLVLLACLPFRVFYHLKGDQWVLGSLVCKLVGNAFYMNMYISITLLGLISLDRYMRLRGNGRARRSMWGRLRGHKQLWSWVVCGALWSLFLMGTIVMFTTKEDKENKDQCFQYKQRQAVSWKAYINAALVLLFWAVFVMLVVSYAKIASQLLQLSQNKPDLPNALKYKNTAKKSFFVLFLFTVCFAPYHAFRPVYILSQLSSNVTCNHIQMVDRTNEIILLLSTFNSCLDPIMYFLLSGSVRRTVLQVLGHRFGNRLLFFQDGTLNSSTMEYRRGSTPILPDQLLNKPSLTPRTSFCVNNSPFRRTGATTPPLTGHR</sequence>
<keyword evidence="7 9" id="KW-0675">Receptor</keyword>
<accession>A0ABU7AVA2</accession>
<keyword evidence="6 10" id="KW-0472">Membrane</keyword>
<name>A0ABU7AVA2_9TELE</name>
<dbReference type="PRINTS" id="PR00237">
    <property type="entry name" value="GPCRRHODOPSN"/>
</dbReference>
<feature type="transmembrane region" description="Helical" evidence="10">
    <location>
        <begin position="147"/>
        <end position="169"/>
    </location>
</feature>
<feature type="transmembrane region" description="Helical" evidence="10">
    <location>
        <begin position="236"/>
        <end position="258"/>
    </location>
</feature>
<protein>
    <recommendedName>
        <fullName evidence="11">G-protein coupled receptors family 1 profile domain-containing protein</fullName>
    </recommendedName>
</protein>
<comment type="subcellular location">
    <subcellularLocation>
        <location evidence="1">Cell membrane</location>
        <topology evidence="1">Multi-pass membrane protein</topology>
    </subcellularLocation>
</comment>
<feature type="transmembrane region" description="Helical" evidence="10">
    <location>
        <begin position="190"/>
        <end position="211"/>
    </location>
</feature>
<keyword evidence="4 10" id="KW-1133">Transmembrane helix</keyword>
<organism evidence="12 13">
    <name type="scientific">Ataeniobius toweri</name>
    <dbReference type="NCBI Taxonomy" id="208326"/>
    <lineage>
        <taxon>Eukaryota</taxon>
        <taxon>Metazoa</taxon>
        <taxon>Chordata</taxon>
        <taxon>Craniata</taxon>
        <taxon>Vertebrata</taxon>
        <taxon>Euteleostomi</taxon>
        <taxon>Actinopterygii</taxon>
        <taxon>Neopterygii</taxon>
        <taxon>Teleostei</taxon>
        <taxon>Neoteleostei</taxon>
        <taxon>Acanthomorphata</taxon>
        <taxon>Ovalentaria</taxon>
        <taxon>Atherinomorphae</taxon>
        <taxon>Cyprinodontiformes</taxon>
        <taxon>Goodeidae</taxon>
        <taxon>Ataeniobius</taxon>
    </lineage>
</organism>
<gene>
    <name evidence="12" type="ORF">ATANTOWER_029262</name>
</gene>
<dbReference type="Pfam" id="PF00001">
    <property type="entry name" value="7tm_1"/>
    <property type="match status" value="1"/>
</dbReference>
<feature type="transmembrane region" description="Helical" evidence="10">
    <location>
        <begin position="106"/>
        <end position="127"/>
    </location>
</feature>
<dbReference type="InterPro" id="IPR017452">
    <property type="entry name" value="GPCR_Rhodpsn_7TM"/>
</dbReference>
<dbReference type="PRINTS" id="PR01157">
    <property type="entry name" value="P2YPURNOCPTR"/>
</dbReference>
<dbReference type="PROSITE" id="PS00237">
    <property type="entry name" value="G_PROTEIN_RECEP_F1_1"/>
    <property type="match status" value="1"/>
</dbReference>
<evidence type="ECO:0000256" key="1">
    <source>
        <dbReference type="ARBA" id="ARBA00004651"/>
    </source>
</evidence>
<dbReference type="InterPro" id="IPR000276">
    <property type="entry name" value="GPCR_Rhodpsn"/>
</dbReference>
<feature type="domain" description="G-protein coupled receptors family 1 profile" evidence="11">
    <location>
        <begin position="85"/>
        <end position="347"/>
    </location>
</feature>
<evidence type="ECO:0000313" key="12">
    <source>
        <dbReference type="EMBL" id="MED6241883.1"/>
    </source>
</evidence>
<keyword evidence="3 9" id="KW-0812">Transmembrane</keyword>
<proteinExistence type="inferred from homology"/>
<feature type="transmembrane region" description="Helical" evidence="10">
    <location>
        <begin position="288"/>
        <end position="311"/>
    </location>
</feature>
<keyword evidence="8 9" id="KW-0807">Transducer</keyword>
<evidence type="ECO:0000256" key="8">
    <source>
        <dbReference type="ARBA" id="ARBA00023224"/>
    </source>
</evidence>
<evidence type="ECO:0000256" key="5">
    <source>
        <dbReference type="ARBA" id="ARBA00023040"/>
    </source>
</evidence>
<dbReference type="EMBL" id="JAHUTI010030257">
    <property type="protein sequence ID" value="MED6241883.1"/>
    <property type="molecule type" value="Genomic_DNA"/>
</dbReference>
<dbReference type="SUPFAM" id="SSF81321">
    <property type="entry name" value="Family A G protein-coupled receptor-like"/>
    <property type="match status" value="1"/>
</dbReference>
<dbReference type="PANTHER" id="PTHR24233">
    <property type="entry name" value="P2Y PURINOCEPTOR-RELATED G-PROTEIN COUPLED RECEPTOR"/>
    <property type="match status" value="1"/>
</dbReference>
<evidence type="ECO:0000256" key="6">
    <source>
        <dbReference type="ARBA" id="ARBA00023136"/>
    </source>
</evidence>
<evidence type="ECO:0000256" key="7">
    <source>
        <dbReference type="ARBA" id="ARBA00023170"/>
    </source>
</evidence>
<comment type="similarity">
    <text evidence="9">Belongs to the G-protein coupled receptor 1 family.</text>
</comment>
<keyword evidence="5 9" id="KW-0297">G-protein coupled receptor</keyword>
<reference evidence="12 13" key="1">
    <citation type="submission" date="2021-07" db="EMBL/GenBank/DDBJ databases">
        <authorList>
            <person name="Palmer J.M."/>
        </authorList>
    </citation>
    <scope>NUCLEOTIDE SEQUENCE [LARGE SCALE GENOMIC DNA]</scope>
    <source>
        <strain evidence="12 13">AT_MEX2019</strain>
        <tissue evidence="12">Muscle</tissue>
    </source>
</reference>
<evidence type="ECO:0000256" key="3">
    <source>
        <dbReference type="ARBA" id="ARBA00022692"/>
    </source>
</evidence>
<comment type="caution">
    <text evidence="12">The sequence shown here is derived from an EMBL/GenBank/DDBJ whole genome shotgun (WGS) entry which is preliminary data.</text>
</comment>
<dbReference type="PANTHER" id="PTHR24233:SF1">
    <property type="entry name" value="G-PROTEIN COUPLED RECEPTOR 34-RELATED"/>
    <property type="match status" value="1"/>
</dbReference>
<keyword evidence="2" id="KW-1003">Cell membrane</keyword>
<evidence type="ECO:0000256" key="4">
    <source>
        <dbReference type="ARBA" id="ARBA00022989"/>
    </source>
</evidence>
<dbReference type="Gene3D" id="1.20.1070.10">
    <property type="entry name" value="Rhodopsin 7-helix transmembrane proteins"/>
    <property type="match status" value="1"/>
</dbReference>
<evidence type="ECO:0000256" key="10">
    <source>
        <dbReference type="SAM" id="Phobius"/>
    </source>
</evidence>